<dbReference type="SUPFAM" id="SSF50104">
    <property type="entry name" value="Translation proteins SH3-like domain"/>
    <property type="match status" value="1"/>
</dbReference>
<keyword evidence="5 9" id="KW-0689">Ribosomal protein</keyword>
<dbReference type="SMART" id="SM00739">
    <property type="entry name" value="KOW"/>
    <property type="match status" value="1"/>
</dbReference>
<comment type="caution">
    <text evidence="12">The sequence shown here is derived from an EMBL/GenBank/DDBJ whole genome shotgun (WGS) entry which is preliminary data.</text>
</comment>
<evidence type="ECO:0000256" key="3">
    <source>
        <dbReference type="ARBA" id="ARBA00022730"/>
    </source>
</evidence>
<dbReference type="CDD" id="cd06089">
    <property type="entry name" value="KOW_RPL26"/>
    <property type="match status" value="1"/>
</dbReference>
<evidence type="ECO:0000256" key="10">
    <source>
        <dbReference type="RuleBase" id="RU003477"/>
    </source>
</evidence>
<comment type="function">
    <text evidence="1 9">One of two assembly initiator proteins, it binds directly to the 5'-end of the 23S rRNA, where it nucleates assembly of the 50S subunit.</text>
</comment>
<dbReference type="Pfam" id="PF00467">
    <property type="entry name" value="KOW"/>
    <property type="match status" value="1"/>
</dbReference>
<comment type="subunit">
    <text evidence="9">Part of the 50S ribosomal subunit.</text>
</comment>
<evidence type="ECO:0000259" key="11">
    <source>
        <dbReference type="SMART" id="SM00739"/>
    </source>
</evidence>
<keyword evidence="3 9" id="KW-0699">rRNA-binding</keyword>
<evidence type="ECO:0000256" key="5">
    <source>
        <dbReference type="ARBA" id="ARBA00022980"/>
    </source>
</evidence>
<evidence type="ECO:0000256" key="2">
    <source>
        <dbReference type="ARBA" id="ARBA00010618"/>
    </source>
</evidence>
<dbReference type="NCBIfam" id="TIGR01079">
    <property type="entry name" value="rplX_bact"/>
    <property type="match status" value="1"/>
</dbReference>
<dbReference type="InterPro" id="IPR005824">
    <property type="entry name" value="KOW"/>
</dbReference>
<evidence type="ECO:0000256" key="9">
    <source>
        <dbReference type="HAMAP-Rule" id="MF_01326"/>
    </source>
</evidence>
<evidence type="ECO:0000256" key="7">
    <source>
        <dbReference type="ARBA" id="ARBA00035206"/>
    </source>
</evidence>
<dbReference type="STRING" id="410332.SAMN04488550_3541"/>
<dbReference type="OrthoDB" id="9807419at2"/>
<protein>
    <recommendedName>
        <fullName evidence="7 9">Large ribosomal subunit protein uL24</fullName>
    </recommendedName>
</protein>
<dbReference type="InterPro" id="IPR057264">
    <property type="entry name" value="Ribosomal_uL24_C"/>
</dbReference>
<comment type="similarity">
    <text evidence="2 9 10">Belongs to the universal ribosomal protein uL24 family.</text>
</comment>
<dbReference type="HAMAP" id="MF_01326_B">
    <property type="entry name" value="Ribosomal_uL24_B"/>
    <property type="match status" value="1"/>
</dbReference>
<keyword evidence="13" id="KW-1185">Reference proteome</keyword>
<dbReference type="InterPro" id="IPR005825">
    <property type="entry name" value="Ribosomal_uL24_CS"/>
</dbReference>
<dbReference type="GO" id="GO:0003735">
    <property type="term" value="F:structural constituent of ribosome"/>
    <property type="evidence" value="ECO:0007669"/>
    <property type="project" value="InterPro"/>
</dbReference>
<reference evidence="12 13" key="1">
    <citation type="submission" date="2013-02" db="EMBL/GenBank/DDBJ databases">
        <title>Whole genome shotgun sequence of Gordonia malaquae NBRC 108250.</title>
        <authorList>
            <person name="Yoshida I."/>
            <person name="Hosoyama A."/>
            <person name="Tsuchikane K."/>
            <person name="Ando Y."/>
            <person name="Baba S."/>
            <person name="Ohji S."/>
            <person name="Hamada M."/>
            <person name="Tamura T."/>
            <person name="Yamazoe A."/>
            <person name="Yamazaki S."/>
            <person name="Fujita N."/>
        </authorList>
    </citation>
    <scope>NUCLEOTIDE SEQUENCE [LARGE SCALE GENOMIC DNA]</scope>
    <source>
        <strain evidence="12 13">NBRC 108250</strain>
    </source>
</reference>
<keyword evidence="6 9" id="KW-0687">Ribonucleoprotein</keyword>
<dbReference type="GO" id="GO:1990904">
    <property type="term" value="C:ribonucleoprotein complex"/>
    <property type="evidence" value="ECO:0007669"/>
    <property type="project" value="UniProtKB-KW"/>
</dbReference>
<keyword evidence="4 9" id="KW-0694">RNA-binding</keyword>
<name>M3V9Q3_GORML</name>
<dbReference type="InterPro" id="IPR008991">
    <property type="entry name" value="Translation_prot_SH3-like_sf"/>
</dbReference>
<dbReference type="Proteomes" id="UP000035009">
    <property type="component" value="Unassembled WGS sequence"/>
</dbReference>
<evidence type="ECO:0000313" key="12">
    <source>
        <dbReference type="EMBL" id="GAC78148.1"/>
    </source>
</evidence>
<dbReference type="EMBL" id="BAOP01000002">
    <property type="protein sequence ID" value="GAC78148.1"/>
    <property type="molecule type" value="Genomic_DNA"/>
</dbReference>
<feature type="domain" description="KOW" evidence="11">
    <location>
        <begin position="2"/>
        <end position="29"/>
    </location>
</feature>
<dbReference type="Pfam" id="PF17136">
    <property type="entry name" value="ribosomal_L24"/>
    <property type="match status" value="1"/>
</dbReference>
<evidence type="ECO:0000256" key="1">
    <source>
        <dbReference type="ARBA" id="ARBA00004072"/>
    </source>
</evidence>
<dbReference type="GO" id="GO:0005840">
    <property type="term" value="C:ribosome"/>
    <property type="evidence" value="ECO:0007669"/>
    <property type="project" value="UniProtKB-KW"/>
</dbReference>
<gene>
    <name evidence="9 12" type="primary">rplX</name>
    <name evidence="12" type="ORF">GM1_002_01260</name>
</gene>
<dbReference type="InterPro" id="IPR041988">
    <property type="entry name" value="Ribosomal_uL24_KOW"/>
</dbReference>
<evidence type="ECO:0000256" key="8">
    <source>
        <dbReference type="ARBA" id="ARBA00058688"/>
    </source>
</evidence>
<accession>M3V9Q3</accession>
<dbReference type="InterPro" id="IPR014722">
    <property type="entry name" value="Rib_uL2_dom2"/>
</dbReference>
<evidence type="ECO:0000256" key="6">
    <source>
        <dbReference type="ARBA" id="ARBA00023274"/>
    </source>
</evidence>
<dbReference type="PANTHER" id="PTHR12903">
    <property type="entry name" value="MITOCHONDRIAL RIBOSOMAL PROTEIN L24"/>
    <property type="match status" value="1"/>
</dbReference>
<evidence type="ECO:0000256" key="4">
    <source>
        <dbReference type="ARBA" id="ARBA00022884"/>
    </source>
</evidence>
<dbReference type="GO" id="GO:0019843">
    <property type="term" value="F:rRNA binding"/>
    <property type="evidence" value="ECO:0007669"/>
    <property type="project" value="UniProtKB-UniRule"/>
</dbReference>
<dbReference type="GO" id="GO:0006412">
    <property type="term" value="P:translation"/>
    <property type="evidence" value="ECO:0007669"/>
    <property type="project" value="UniProtKB-UniRule"/>
</dbReference>
<proteinExistence type="inferred from homology"/>
<dbReference type="eggNOG" id="COG0198">
    <property type="taxonomic scope" value="Bacteria"/>
</dbReference>
<dbReference type="InterPro" id="IPR003256">
    <property type="entry name" value="Ribosomal_uL24"/>
</dbReference>
<comment type="function">
    <text evidence="8 9">One of the proteins that surrounds the polypeptide exit tunnel on the outside of the subunit.</text>
</comment>
<sequence length="105" mass="11354">MKVHKGDTVIIVSGKDKGAKGKVIEAYPQRDKVLVEGVNRMKKHVAESANERGASSGGIVTQEAPIHVSNVMVVDSEGNPTRVGYRVDEETGKKVRISRKTGKDI</sequence>
<dbReference type="RefSeq" id="WP_008375973.1">
    <property type="nucleotide sequence ID" value="NZ_BAOP01000002.1"/>
</dbReference>
<dbReference type="AlphaFoldDB" id="M3V9Q3"/>
<dbReference type="Gene3D" id="2.30.30.30">
    <property type="match status" value="1"/>
</dbReference>
<dbReference type="FunFam" id="2.30.30.30:FF:000004">
    <property type="entry name" value="50S ribosomal protein L24"/>
    <property type="match status" value="1"/>
</dbReference>
<organism evidence="12 13">
    <name type="scientific">Gordonia malaquae NBRC 108250</name>
    <dbReference type="NCBI Taxonomy" id="1223542"/>
    <lineage>
        <taxon>Bacteria</taxon>
        <taxon>Bacillati</taxon>
        <taxon>Actinomycetota</taxon>
        <taxon>Actinomycetes</taxon>
        <taxon>Mycobacteriales</taxon>
        <taxon>Gordoniaceae</taxon>
        <taxon>Gordonia</taxon>
    </lineage>
</organism>
<dbReference type="PROSITE" id="PS01108">
    <property type="entry name" value="RIBOSOMAL_L24"/>
    <property type="match status" value="1"/>
</dbReference>
<evidence type="ECO:0000313" key="13">
    <source>
        <dbReference type="Proteomes" id="UP000035009"/>
    </source>
</evidence>